<accession>A0A0N5AN26</accession>
<feature type="domain" description="Fork-head" evidence="7">
    <location>
        <begin position="45"/>
        <end position="136"/>
    </location>
</feature>
<dbReference type="Gene3D" id="1.10.10.10">
    <property type="entry name" value="Winged helix-like DNA-binding domain superfamily/Winged helix DNA-binding domain"/>
    <property type="match status" value="1"/>
</dbReference>
<dbReference type="PANTHER" id="PTHR11829">
    <property type="entry name" value="FORKHEAD BOX PROTEIN"/>
    <property type="match status" value="1"/>
</dbReference>
<dbReference type="InterPro" id="IPR050211">
    <property type="entry name" value="FOX_domain-containing"/>
</dbReference>
<dbReference type="Proteomes" id="UP000046393">
    <property type="component" value="Unplaced"/>
</dbReference>
<dbReference type="GO" id="GO:0000981">
    <property type="term" value="F:DNA-binding transcription factor activity, RNA polymerase II-specific"/>
    <property type="evidence" value="ECO:0007669"/>
    <property type="project" value="TreeGrafter"/>
</dbReference>
<evidence type="ECO:0000256" key="5">
    <source>
        <dbReference type="ARBA" id="ARBA00077297"/>
    </source>
</evidence>
<keyword evidence="2 6" id="KW-0539">Nucleus</keyword>
<evidence type="ECO:0000256" key="2">
    <source>
        <dbReference type="ARBA" id="ARBA00023242"/>
    </source>
</evidence>
<dbReference type="SUPFAM" id="SSF46785">
    <property type="entry name" value="Winged helix' DNA-binding domain"/>
    <property type="match status" value="1"/>
</dbReference>
<dbReference type="GO" id="GO:0030154">
    <property type="term" value="P:cell differentiation"/>
    <property type="evidence" value="ECO:0007669"/>
    <property type="project" value="TreeGrafter"/>
</dbReference>
<comment type="function">
    <text evidence="3">Transcription factor. Plays a role in embryogenesis and later development, perhaps acting redundantly with forkhead protein pes-1.</text>
</comment>
<dbReference type="Pfam" id="PF00250">
    <property type="entry name" value="Forkhead"/>
    <property type="match status" value="1"/>
</dbReference>
<evidence type="ECO:0000256" key="4">
    <source>
        <dbReference type="ARBA" id="ARBA00071019"/>
    </source>
</evidence>
<dbReference type="InterPro" id="IPR018122">
    <property type="entry name" value="TF_fork_head_CS_1"/>
</dbReference>
<evidence type="ECO:0000313" key="8">
    <source>
        <dbReference type="Proteomes" id="UP000046393"/>
    </source>
</evidence>
<evidence type="ECO:0000259" key="7">
    <source>
        <dbReference type="PROSITE" id="PS50039"/>
    </source>
</evidence>
<reference evidence="9" key="1">
    <citation type="submission" date="2017-02" db="UniProtKB">
        <authorList>
            <consortium name="WormBaseParasite"/>
        </authorList>
    </citation>
    <scope>IDENTIFICATION</scope>
</reference>
<dbReference type="GO" id="GO:0005634">
    <property type="term" value="C:nucleus"/>
    <property type="evidence" value="ECO:0007669"/>
    <property type="project" value="UniProtKB-SubCell"/>
</dbReference>
<dbReference type="PROSITE" id="PS50039">
    <property type="entry name" value="FORK_HEAD_3"/>
    <property type="match status" value="1"/>
</dbReference>
<dbReference type="PROSITE" id="PS00657">
    <property type="entry name" value="FORK_HEAD_1"/>
    <property type="match status" value="1"/>
</dbReference>
<name>A0A0N5AN26_9BILA</name>
<keyword evidence="1 6" id="KW-0238">DNA-binding</keyword>
<organism evidence="8 9">
    <name type="scientific">Syphacia muris</name>
    <dbReference type="NCBI Taxonomy" id="451379"/>
    <lineage>
        <taxon>Eukaryota</taxon>
        <taxon>Metazoa</taxon>
        <taxon>Ecdysozoa</taxon>
        <taxon>Nematoda</taxon>
        <taxon>Chromadorea</taxon>
        <taxon>Rhabditida</taxon>
        <taxon>Spirurina</taxon>
        <taxon>Oxyuridomorpha</taxon>
        <taxon>Oxyuroidea</taxon>
        <taxon>Oxyuridae</taxon>
        <taxon>Syphacia</taxon>
    </lineage>
</organism>
<dbReference type="GO" id="GO:0000978">
    <property type="term" value="F:RNA polymerase II cis-regulatory region sequence-specific DNA binding"/>
    <property type="evidence" value="ECO:0007669"/>
    <property type="project" value="TreeGrafter"/>
</dbReference>
<keyword evidence="8" id="KW-1185">Reference proteome</keyword>
<dbReference type="InterPro" id="IPR030456">
    <property type="entry name" value="TF_fork_head_CS_2"/>
</dbReference>
<dbReference type="InterPro" id="IPR036388">
    <property type="entry name" value="WH-like_DNA-bd_sf"/>
</dbReference>
<protein>
    <recommendedName>
        <fullName evidence="4">Forkhead box protein fkh-2</fullName>
    </recommendedName>
    <alternativeName>
        <fullName evidence="5">Forkhead transcription factor family member fkh-2</fullName>
    </alternativeName>
</protein>
<evidence type="ECO:0000256" key="1">
    <source>
        <dbReference type="ARBA" id="ARBA00023125"/>
    </source>
</evidence>
<dbReference type="FunFam" id="1.10.10.10:FF:000135">
    <property type="entry name" value="forkhead box protein G1"/>
    <property type="match status" value="1"/>
</dbReference>
<dbReference type="WBParaSite" id="SMUV_0000600001-mRNA-1">
    <property type="protein sequence ID" value="SMUV_0000600001-mRNA-1"/>
    <property type="gene ID" value="SMUV_0000600001"/>
</dbReference>
<dbReference type="InterPro" id="IPR036390">
    <property type="entry name" value="WH_DNA-bd_sf"/>
</dbReference>
<dbReference type="PROSITE" id="PS00658">
    <property type="entry name" value="FORK_HEAD_2"/>
    <property type="match status" value="1"/>
</dbReference>
<evidence type="ECO:0000313" key="9">
    <source>
        <dbReference type="WBParaSite" id="SMUV_0000600001-mRNA-1"/>
    </source>
</evidence>
<comment type="subcellular location">
    <subcellularLocation>
        <location evidence="6">Nucleus</location>
    </subcellularLocation>
</comment>
<sequence length="352" mass="40446">MHDEDCRLPKSLQRFTIDELTIFCLILQIQPTTSSKVDYANHPQKPPYSYSQLIIQAMKHFGGQKVLLTDIYNFIRDRYAWYRLCDPSWQNSIRHNLSLNKQFIKIPRSPGDKGKGSYWRLDFSVNNHSGILKNRKPSTREKKTAGKCRGKTAAVVETPQVNPAILTFLKENSESYTNKKQLRLRTCRLYNDNYSFVFEAADFNTNSPSSSSTRSSPQIMEIGVEDNRISEESYNDSVHCDFSTFTDEFSSDYDPNLEFSSFFTDAEYSSSMEFVPENAAYTVPDLGQSSVRSLSTWTPLENGHYCNSYTTTSETLLNRDESSGTMLESDMHPWQDINLNLHDDSLLFDTEI</sequence>
<dbReference type="InterPro" id="IPR001766">
    <property type="entry name" value="Fork_head_dom"/>
</dbReference>
<dbReference type="STRING" id="451379.A0A0N5AN26"/>
<dbReference type="PANTHER" id="PTHR11829:SF343">
    <property type="entry name" value="FORK-HEAD DOMAIN-CONTAINING PROTEIN"/>
    <property type="match status" value="1"/>
</dbReference>
<evidence type="ECO:0000256" key="6">
    <source>
        <dbReference type="PROSITE-ProRule" id="PRU00089"/>
    </source>
</evidence>
<evidence type="ECO:0000256" key="3">
    <source>
        <dbReference type="ARBA" id="ARBA00056063"/>
    </source>
</evidence>
<dbReference type="PRINTS" id="PR00053">
    <property type="entry name" value="FORKHEAD"/>
</dbReference>
<dbReference type="GO" id="GO:0009653">
    <property type="term" value="P:anatomical structure morphogenesis"/>
    <property type="evidence" value="ECO:0007669"/>
    <property type="project" value="TreeGrafter"/>
</dbReference>
<dbReference type="AlphaFoldDB" id="A0A0N5AN26"/>
<dbReference type="SMART" id="SM00339">
    <property type="entry name" value="FH"/>
    <property type="match status" value="1"/>
</dbReference>
<feature type="DNA-binding region" description="Fork-head" evidence="6">
    <location>
        <begin position="45"/>
        <end position="136"/>
    </location>
</feature>
<proteinExistence type="predicted"/>